<dbReference type="OrthoDB" id="1939383at2759"/>
<dbReference type="EMBL" id="JXTC01000166">
    <property type="protein sequence ID" value="PON84202.1"/>
    <property type="molecule type" value="Genomic_DNA"/>
</dbReference>
<accession>A0A2P5EFA8</accession>
<sequence>AGKNPLDFVDPSYKKEAFLKAYTPVIVDINGPELWPKTNYKLVQCPEFKKQRGKPKKQMRLEPDEIKLDGTTKLKKGSLH</sequence>
<proteinExistence type="predicted"/>
<comment type="caution">
    <text evidence="2">The sequence shown here is derived from an EMBL/GenBank/DDBJ whole genome shotgun (WGS) entry which is preliminary data.</text>
</comment>
<feature type="non-terminal residue" evidence="2">
    <location>
        <position position="1"/>
    </location>
</feature>
<evidence type="ECO:0000313" key="2">
    <source>
        <dbReference type="EMBL" id="PON84202.1"/>
    </source>
</evidence>
<dbReference type="Proteomes" id="UP000237000">
    <property type="component" value="Unassembled WGS sequence"/>
</dbReference>
<reference evidence="3" key="1">
    <citation type="submission" date="2016-06" db="EMBL/GenBank/DDBJ databases">
        <title>Parallel loss of symbiosis genes in relatives of nitrogen-fixing non-legume Parasponia.</title>
        <authorList>
            <person name="Van Velzen R."/>
            <person name="Holmer R."/>
            <person name="Bu F."/>
            <person name="Rutten L."/>
            <person name="Van Zeijl A."/>
            <person name="Liu W."/>
            <person name="Santuari L."/>
            <person name="Cao Q."/>
            <person name="Sharma T."/>
            <person name="Shen D."/>
            <person name="Roswanjaya Y."/>
            <person name="Wardhani T."/>
            <person name="Kalhor M.S."/>
            <person name="Jansen J."/>
            <person name="Van den Hoogen J."/>
            <person name="Gungor B."/>
            <person name="Hartog M."/>
            <person name="Hontelez J."/>
            <person name="Verver J."/>
            <person name="Yang W.-C."/>
            <person name="Schijlen E."/>
            <person name="Repin R."/>
            <person name="Schilthuizen M."/>
            <person name="Schranz E."/>
            <person name="Heidstra R."/>
            <person name="Miyata K."/>
            <person name="Fedorova E."/>
            <person name="Kohlen W."/>
            <person name="Bisseling T."/>
            <person name="Smit S."/>
            <person name="Geurts R."/>
        </authorList>
    </citation>
    <scope>NUCLEOTIDE SEQUENCE [LARGE SCALE GENOMIC DNA]</scope>
    <source>
        <strain evidence="3">cv. RG33-2</strain>
    </source>
</reference>
<dbReference type="InParanoid" id="A0A2P5EFA8"/>
<feature type="region of interest" description="Disordered" evidence="1">
    <location>
        <begin position="51"/>
        <end position="80"/>
    </location>
</feature>
<dbReference type="AlphaFoldDB" id="A0A2P5EFA8"/>
<protein>
    <submittedName>
        <fullName evidence="2">Uncharacterized protein</fullName>
    </submittedName>
</protein>
<evidence type="ECO:0000313" key="3">
    <source>
        <dbReference type="Proteomes" id="UP000237000"/>
    </source>
</evidence>
<keyword evidence="3" id="KW-1185">Reference proteome</keyword>
<organism evidence="2 3">
    <name type="scientific">Trema orientale</name>
    <name type="common">Charcoal tree</name>
    <name type="synonym">Celtis orientalis</name>
    <dbReference type="NCBI Taxonomy" id="63057"/>
    <lineage>
        <taxon>Eukaryota</taxon>
        <taxon>Viridiplantae</taxon>
        <taxon>Streptophyta</taxon>
        <taxon>Embryophyta</taxon>
        <taxon>Tracheophyta</taxon>
        <taxon>Spermatophyta</taxon>
        <taxon>Magnoliopsida</taxon>
        <taxon>eudicotyledons</taxon>
        <taxon>Gunneridae</taxon>
        <taxon>Pentapetalae</taxon>
        <taxon>rosids</taxon>
        <taxon>fabids</taxon>
        <taxon>Rosales</taxon>
        <taxon>Cannabaceae</taxon>
        <taxon>Trema</taxon>
    </lineage>
</organism>
<evidence type="ECO:0000256" key="1">
    <source>
        <dbReference type="SAM" id="MobiDB-lite"/>
    </source>
</evidence>
<gene>
    <name evidence="2" type="ORF">TorRG33x02_199560</name>
</gene>
<feature type="compositionally biased region" description="Basic and acidic residues" evidence="1">
    <location>
        <begin position="59"/>
        <end position="72"/>
    </location>
</feature>
<name>A0A2P5EFA8_TREOI</name>